<dbReference type="Proteomes" id="UP000005113">
    <property type="component" value="Unassembled WGS sequence"/>
</dbReference>
<feature type="domain" description="Cas10/Cmr2 second palm" evidence="3">
    <location>
        <begin position="200"/>
        <end position="352"/>
    </location>
</feature>
<evidence type="ECO:0000313" key="4">
    <source>
        <dbReference type="EMBL" id="EJF54473.1"/>
    </source>
</evidence>
<evidence type="ECO:0000256" key="2">
    <source>
        <dbReference type="ARBA" id="ARBA00023118"/>
    </source>
</evidence>
<dbReference type="InterPro" id="IPR054767">
    <property type="entry name" value="Cas10-Cmr2_palm2"/>
</dbReference>
<sequence length="497" mass="56100">MSKKYLYSASVQGIQSFIFQTNKLKEIAGASELVEQLSTRDTLKHVLGTAFNKENLIVAAAGKIKYLCDDLAACEKLCQYMPIYVSQEAPGLQLSQSVVLVDGAFKEEHYSRSEQALDQKRAFIGRPNTEGWMIADRAPQTGKPIYEYLKKEALDRAQVLKRNIVSPGEKTSLATKLLDDLDKEFPTELSKLTAKDDNWLAVIYADGNDLGIKIPDLLKEREKTLGSYQKASREFSEGLENANVEAFKKATAVLITHLEEGGELEIDKDTGKYKLPLRPIICGGDDLVVVIQARYALFFCETYLSVFEEETKQKIDERLTACAGIAYMNVKYPFHYGFKLAKDLCSHAKNNSRGKGDEKGTTPASISFHKIETSFIRKYAEIEEEEIKYKDISAQPYFLYAKTGSSLEVLKKRLALLSQKDEKMKALSSRLRTVLGTVNQRTEDELLLDLDRVYQLYKRELDMLYDGLDGLLDIIKGSYDLIALKSLKSVIYKPQNK</sequence>
<evidence type="ECO:0000259" key="3">
    <source>
        <dbReference type="Pfam" id="PF22335"/>
    </source>
</evidence>
<accession>J1I7R4</accession>
<gene>
    <name evidence="4" type="ORF">SapgrDRAFT_2818</name>
</gene>
<dbReference type="OrthoDB" id="442064at2"/>
<dbReference type="InterPro" id="IPR043128">
    <property type="entry name" value="Rev_trsase/Diguanyl_cyclase"/>
</dbReference>
<evidence type="ECO:0000256" key="1">
    <source>
        <dbReference type="ARBA" id="ARBA00022741"/>
    </source>
</evidence>
<dbReference type="GO" id="GO:0051607">
    <property type="term" value="P:defense response to virus"/>
    <property type="evidence" value="ECO:0007669"/>
    <property type="project" value="UniProtKB-KW"/>
</dbReference>
<dbReference type="HOGENOM" id="CLU_037606_1_0_10"/>
<dbReference type="Pfam" id="PF22335">
    <property type="entry name" value="Cas10-Cmr2_palm2"/>
    <property type="match status" value="1"/>
</dbReference>
<keyword evidence="2" id="KW-0051">Antiviral defense</keyword>
<dbReference type="EMBL" id="JH719942">
    <property type="protein sequence ID" value="EJF54473.1"/>
    <property type="molecule type" value="Genomic_DNA"/>
</dbReference>
<keyword evidence="1" id="KW-0547">Nucleotide-binding</keyword>
<dbReference type="RefSeq" id="WP_002660207.1">
    <property type="nucleotide sequence ID" value="NZ_JH719942.1"/>
</dbReference>
<dbReference type="Gene3D" id="3.30.70.270">
    <property type="match status" value="1"/>
</dbReference>
<proteinExistence type="predicted"/>
<protein>
    <recommendedName>
        <fullName evidence="3">Cas10/Cmr2 second palm domain-containing protein</fullName>
    </recommendedName>
</protein>
<evidence type="ECO:0000313" key="5">
    <source>
        <dbReference type="Proteomes" id="UP000005113"/>
    </source>
</evidence>
<dbReference type="AlphaFoldDB" id="J1I7R4"/>
<dbReference type="GO" id="GO:0000166">
    <property type="term" value="F:nucleotide binding"/>
    <property type="evidence" value="ECO:0007669"/>
    <property type="project" value="UniProtKB-KW"/>
</dbReference>
<reference evidence="5" key="1">
    <citation type="journal article" date="2012" name="Stand. Genomic Sci.">
        <title>Permanent draft genome sequence of the gliding predator Saprospira grandis strain Sa g1 (= HR1).</title>
        <authorList>
            <person name="Mavromatis K."/>
            <person name="Chertkov O."/>
            <person name="Lapidus A."/>
            <person name="Nolan M."/>
            <person name="Lucas S."/>
            <person name="Tice H."/>
            <person name="Del Rio T.G."/>
            <person name="Cheng J.F."/>
            <person name="Han C."/>
            <person name="Tapia R."/>
            <person name="Bruce D."/>
            <person name="Goodwin L.A."/>
            <person name="Pitluck S."/>
            <person name="Huntemann M."/>
            <person name="Liolios K."/>
            <person name="Pagani I."/>
            <person name="Ivanova N."/>
            <person name="Mikhailova N."/>
            <person name="Pati A."/>
            <person name="Chen A."/>
            <person name="Palaniappan K."/>
            <person name="Land M."/>
            <person name="Brambilla E.M."/>
            <person name="Rohde M."/>
            <person name="Spring S."/>
            <person name="Goker M."/>
            <person name="Detter J.C."/>
            <person name="Bristow J."/>
            <person name="Eisen J.A."/>
            <person name="Markowitz V."/>
            <person name="Hugenholtz P."/>
            <person name="Kyrpides N.C."/>
            <person name="Klenk H.P."/>
            <person name="Woyke T."/>
        </authorList>
    </citation>
    <scope>NUCLEOTIDE SEQUENCE [LARGE SCALE GENOMIC DNA]</scope>
    <source>
        <strain evidence="5">DSM 2844</strain>
    </source>
</reference>
<organism evidence="4 5">
    <name type="scientific">Saprospira grandis DSM 2844</name>
    <dbReference type="NCBI Taxonomy" id="694433"/>
    <lineage>
        <taxon>Bacteria</taxon>
        <taxon>Pseudomonadati</taxon>
        <taxon>Bacteroidota</taxon>
        <taxon>Saprospiria</taxon>
        <taxon>Saprospirales</taxon>
        <taxon>Saprospiraceae</taxon>
        <taxon>Saprospira</taxon>
    </lineage>
</organism>
<name>J1I7R4_9BACT</name>